<dbReference type="Pfam" id="PF04851">
    <property type="entry name" value="ResIII"/>
    <property type="match status" value="1"/>
</dbReference>
<organism evidence="4 5">
    <name type="scientific">Nocardioides islandensis</name>
    <dbReference type="NCBI Taxonomy" id="433663"/>
    <lineage>
        <taxon>Bacteria</taxon>
        <taxon>Bacillati</taxon>
        <taxon>Actinomycetota</taxon>
        <taxon>Actinomycetes</taxon>
        <taxon>Propionibacteriales</taxon>
        <taxon>Nocardioidaceae</taxon>
        <taxon>Nocardioides</taxon>
    </lineage>
</organism>
<dbReference type="InterPro" id="IPR007409">
    <property type="entry name" value="Restrct_endonuc_type1_HsdR_N"/>
</dbReference>
<dbReference type="Pfam" id="PF08463">
    <property type="entry name" value="EcoEI_R_C"/>
    <property type="match status" value="1"/>
</dbReference>
<keyword evidence="4" id="KW-0547">Nucleotide-binding</keyword>
<dbReference type="AlphaFoldDB" id="A0A930VEY8"/>
<accession>A0A930VEY8</accession>
<dbReference type="CDD" id="cd18032">
    <property type="entry name" value="DEXHc_RE_I_III_res"/>
    <property type="match status" value="1"/>
</dbReference>
<dbReference type="GO" id="GO:0009307">
    <property type="term" value="P:DNA restriction-modification system"/>
    <property type="evidence" value="ECO:0007669"/>
    <property type="project" value="UniProtKB-KW"/>
</dbReference>
<dbReference type="InterPro" id="IPR001650">
    <property type="entry name" value="Helicase_C-like"/>
</dbReference>
<dbReference type="InterPro" id="IPR006935">
    <property type="entry name" value="Helicase/UvrB_N"/>
</dbReference>
<dbReference type="PANTHER" id="PTHR47396">
    <property type="entry name" value="TYPE I RESTRICTION ENZYME ECOKI R PROTEIN"/>
    <property type="match status" value="1"/>
</dbReference>
<dbReference type="Gene3D" id="3.90.1570.30">
    <property type="match status" value="1"/>
</dbReference>
<evidence type="ECO:0000259" key="3">
    <source>
        <dbReference type="PROSITE" id="PS51194"/>
    </source>
</evidence>
<dbReference type="PANTHER" id="PTHR47396:SF1">
    <property type="entry name" value="ATP-DEPENDENT HELICASE IRC3-RELATED"/>
    <property type="match status" value="1"/>
</dbReference>
<evidence type="ECO:0000259" key="2">
    <source>
        <dbReference type="PROSITE" id="PS51192"/>
    </source>
</evidence>
<comment type="caution">
    <text evidence="4">The sequence shown here is derived from an EMBL/GenBank/DDBJ whole genome shotgun (WGS) entry which is preliminary data.</text>
</comment>
<gene>
    <name evidence="4" type="ORF">ISU07_09570</name>
</gene>
<dbReference type="GO" id="GO:0005829">
    <property type="term" value="C:cytosol"/>
    <property type="evidence" value="ECO:0007669"/>
    <property type="project" value="TreeGrafter"/>
</dbReference>
<dbReference type="GO" id="GO:0009035">
    <property type="term" value="F:type I site-specific deoxyribonuclease activity"/>
    <property type="evidence" value="ECO:0007669"/>
    <property type="project" value="UniProtKB-EC"/>
</dbReference>
<feature type="domain" description="Helicase ATP-binding" evidence="2">
    <location>
        <begin position="363"/>
        <end position="520"/>
    </location>
</feature>
<keyword evidence="1" id="KW-0175">Coiled coil</keyword>
<keyword evidence="4" id="KW-0347">Helicase</keyword>
<dbReference type="Pfam" id="PF13643">
    <property type="entry name" value="DUF4145"/>
    <property type="match status" value="1"/>
</dbReference>
<feature type="domain" description="Helicase C-terminal" evidence="3">
    <location>
        <begin position="594"/>
        <end position="755"/>
    </location>
</feature>
<dbReference type="EMBL" id="JADKPN010000004">
    <property type="protein sequence ID" value="MBF4763372.1"/>
    <property type="molecule type" value="Genomic_DNA"/>
</dbReference>
<protein>
    <submittedName>
        <fullName evidence="4">DEAD/DEAH box helicase family protein</fullName>
    </submittedName>
</protein>
<dbReference type="GO" id="GO:0003677">
    <property type="term" value="F:DNA binding"/>
    <property type="evidence" value="ECO:0007669"/>
    <property type="project" value="UniProtKB-KW"/>
</dbReference>
<dbReference type="SMART" id="SM00487">
    <property type="entry name" value="DEXDc"/>
    <property type="match status" value="1"/>
</dbReference>
<dbReference type="GO" id="GO:0005524">
    <property type="term" value="F:ATP binding"/>
    <property type="evidence" value="ECO:0007669"/>
    <property type="project" value="UniProtKB-KW"/>
</dbReference>
<dbReference type="Pfam" id="PF00271">
    <property type="entry name" value="Helicase_C"/>
    <property type="match status" value="1"/>
</dbReference>
<dbReference type="PROSITE" id="PS51192">
    <property type="entry name" value="HELICASE_ATP_BIND_1"/>
    <property type="match status" value="1"/>
</dbReference>
<dbReference type="InterPro" id="IPR013670">
    <property type="entry name" value="EcoEI_R_C_dom"/>
</dbReference>
<dbReference type="InterPro" id="IPR025285">
    <property type="entry name" value="DUF4145"/>
</dbReference>
<dbReference type="Pfam" id="PF04313">
    <property type="entry name" value="HSDR_N"/>
    <property type="match status" value="1"/>
</dbReference>
<name>A0A930VEY8_9ACTN</name>
<dbReference type="InterPro" id="IPR050742">
    <property type="entry name" value="Helicase_Restrict-Modif_Enz"/>
</dbReference>
<dbReference type="InterPro" id="IPR027417">
    <property type="entry name" value="P-loop_NTPase"/>
</dbReference>
<reference evidence="4" key="1">
    <citation type="submission" date="2020-11" db="EMBL/GenBank/DDBJ databases">
        <title>Nocardioides sp. nov., isolated from Soil of Cynanchum wilfordii Hemsley rhizosphere.</title>
        <authorList>
            <person name="Lee J.-S."/>
            <person name="Suh M.K."/>
            <person name="Kim J.-S."/>
        </authorList>
    </citation>
    <scope>NUCLEOTIDE SEQUENCE</scope>
    <source>
        <strain evidence="4">KCTC 19275</strain>
    </source>
</reference>
<dbReference type="CDD" id="cd18799">
    <property type="entry name" value="SF2_C_EcoAI-like"/>
    <property type="match status" value="1"/>
</dbReference>
<evidence type="ECO:0000313" key="5">
    <source>
        <dbReference type="Proteomes" id="UP000640489"/>
    </source>
</evidence>
<sequence>MGNFDFVRQTLPSLHDDCARAESYLSSDPRSACFYSRRVVEELVGYLYEVLSLPIPYRDDLAAKINDAAFKAKVPQGIAQKLTAIRRIANTAVHENRKIRPDVSLAVLRELFNVVVWTSYHHSPQPGVVPLKAQFDPAVAAKAAPLSREEFARLATKFKERDEAYARELAEKDERLAAHEAEIADLKRQIAAAQAAAAPDTRDYDEAAARDLFIDVLLHEAGWELAEARDREYEVTGMPNAEGTGFVDYVLWGADGLPLAVVEAKRTSKSPEVGQQQAKLYADCLEAQFGRRPVIFYTNGYEHRIWDDAGGYPPRETQGFYTRDELELLIQRRQTKLPLTAAQVNTDIAGRPYQVRAIKAVGDALDRKQREALLVMATGSGKTRTTIALVDLLQKANWVKRVLFLADRTALVRQAANAFKEHLPGSTTVNLVTEKAVEGRVYVSTYPTMMNLINEVDGGLRRFGPGHFDLIVIDEAHRSVYARYGAIFDYFDAMLVGLTATPKDEVDHNTYRLFHLEDGVPTDNYSLDEAVESGYLVPPKGISVGTQFLRSGIKYDDLTEEEQDQWDALDWGEDGPPEEVDAEDLNRFLFNEDTVDKVLETLMIQGYKVAGADRLGKTIVFAKSQKHAEFIEKRFNLAYPELAGHFARVITHGTPYAQSLIDDFSIKDKAPHIAISVDMLDTGIDVPEVVNLVFFKMVRSKSKFWQMIGRGTRLCPDLFGPDEDKEDFLVFDFCGNLEYFSQDLPGSQGEIQKSLSQRLFEARLGLVIGLGDTEPDLRTSTASTLHEVVAGMNLDNFVVRPHRKAVEKYADTGAWRSIEAEDTEALLALAGLPSSVHDDDEDAKRFDLLILRRQLAQLDGDAVLAERLRETVQRIASALLGKTTIPSVAERAVLLESVAGDEWWIDVTLPMLEEARRKLRTLVRFIEKTSRNPVYTDFEDILGEGIEVVLPRVTPGTNFERFRAKAEAYLREHLDNLALQRLRRNKQLTGEDLTELEQMLVASGGHHVDIEWATEQGGGLGIFVRSLVGLDRSAAIEAFENYLDNTKFSADQVRFVNLIIDELTKNGVMEPARLFESPYTDHAPTGPDYFFPDADVELIVDTLEHIKQTAVPEVVA</sequence>
<dbReference type="Proteomes" id="UP000640489">
    <property type="component" value="Unassembled WGS sequence"/>
</dbReference>
<dbReference type="GO" id="GO:0004386">
    <property type="term" value="F:helicase activity"/>
    <property type="evidence" value="ECO:0007669"/>
    <property type="project" value="UniProtKB-KW"/>
</dbReference>
<evidence type="ECO:0000313" key="4">
    <source>
        <dbReference type="EMBL" id="MBF4763372.1"/>
    </source>
</evidence>
<dbReference type="RefSeq" id="WP_194706556.1">
    <property type="nucleotide sequence ID" value="NZ_JADKPN010000004.1"/>
</dbReference>
<dbReference type="InterPro" id="IPR014001">
    <property type="entry name" value="Helicase_ATP-bd"/>
</dbReference>
<feature type="coiled-coil region" evidence="1">
    <location>
        <begin position="162"/>
        <end position="196"/>
    </location>
</feature>
<proteinExistence type="predicted"/>
<keyword evidence="5" id="KW-1185">Reference proteome</keyword>
<keyword evidence="4" id="KW-0378">Hydrolase</keyword>
<evidence type="ECO:0000256" key="1">
    <source>
        <dbReference type="SAM" id="Coils"/>
    </source>
</evidence>
<dbReference type="Gene3D" id="3.40.50.300">
    <property type="entry name" value="P-loop containing nucleotide triphosphate hydrolases"/>
    <property type="match status" value="2"/>
</dbReference>
<keyword evidence="4" id="KW-0067">ATP-binding</keyword>
<dbReference type="SUPFAM" id="SSF52540">
    <property type="entry name" value="P-loop containing nucleoside triphosphate hydrolases"/>
    <property type="match status" value="2"/>
</dbReference>
<dbReference type="PROSITE" id="PS51194">
    <property type="entry name" value="HELICASE_CTER"/>
    <property type="match status" value="1"/>
</dbReference>